<keyword evidence="4" id="KW-1185">Reference proteome</keyword>
<dbReference type="InterPro" id="IPR009936">
    <property type="entry name" value="DUF1468"/>
</dbReference>
<organism evidence="3 4">
    <name type="scientific">Limimaricola variabilis</name>
    <dbReference type="NCBI Taxonomy" id="1492771"/>
    <lineage>
        <taxon>Bacteria</taxon>
        <taxon>Pseudomonadati</taxon>
        <taxon>Pseudomonadota</taxon>
        <taxon>Alphaproteobacteria</taxon>
        <taxon>Rhodobacterales</taxon>
        <taxon>Paracoccaceae</taxon>
        <taxon>Limimaricola</taxon>
    </lineage>
</organism>
<dbReference type="Proteomes" id="UP000576152">
    <property type="component" value="Unassembled WGS sequence"/>
</dbReference>
<comment type="caution">
    <text evidence="3">The sequence shown here is derived from an EMBL/GenBank/DDBJ whole genome shotgun (WGS) entry which is preliminary data.</text>
</comment>
<keyword evidence="1" id="KW-1133">Transmembrane helix</keyword>
<dbReference type="RefSeq" id="WP_183474557.1">
    <property type="nucleotide sequence ID" value="NZ_JACIBX010000010.1"/>
</dbReference>
<gene>
    <name evidence="3" type="ORF">FHS00_002670</name>
</gene>
<evidence type="ECO:0000313" key="4">
    <source>
        <dbReference type="Proteomes" id="UP000576152"/>
    </source>
</evidence>
<feature type="domain" description="DUF1468" evidence="2">
    <location>
        <begin position="17"/>
        <end position="143"/>
    </location>
</feature>
<feature type="transmembrane region" description="Helical" evidence="1">
    <location>
        <begin position="120"/>
        <end position="140"/>
    </location>
</feature>
<reference evidence="3 4" key="1">
    <citation type="submission" date="2020-08" db="EMBL/GenBank/DDBJ databases">
        <title>Genomic Encyclopedia of Type Strains, Phase III (KMG-III): the genomes of soil and plant-associated and newly described type strains.</title>
        <authorList>
            <person name="Whitman W."/>
        </authorList>
    </citation>
    <scope>NUCLEOTIDE SEQUENCE [LARGE SCALE GENOMIC DNA]</scope>
    <source>
        <strain evidence="3 4">CECT 8572</strain>
    </source>
</reference>
<feature type="transmembrane region" description="Helical" evidence="1">
    <location>
        <begin position="37"/>
        <end position="58"/>
    </location>
</feature>
<sequence>MSDHRPSRLVRPETLTALGIIFLALAFLVPTTGLRPISALLPAAMLAGLILLSAILLIRDQRRASAGSKTAPLTQAPRRVIGAFALIAGYAVATDLAGFYPATAIAIPLVAWLFGYRSPAGLALATTIVVGSAWAIFDLGMSQDFPAGRLWQ</sequence>
<proteinExistence type="predicted"/>
<feature type="transmembrane region" description="Helical" evidence="1">
    <location>
        <begin position="12"/>
        <end position="31"/>
    </location>
</feature>
<evidence type="ECO:0000259" key="2">
    <source>
        <dbReference type="Pfam" id="PF07331"/>
    </source>
</evidence>
<dbReference type="Pfam" id="PF07331">
    <property type="entry name" value="TctB"/>
    <property type="match status" value="1"/>
</dbReference>
<name>A0ABR6HRS3_9RHOB</name>
<keyword evidence="1" id="KW-0472">Membrane</keyword>
<keyword evidence="1" id="KW-0812">Transmembrane</keyword>
<protein>
    <recommendedName>
        <fullName evidence="2">DUF1468 domain-containing protein</fullName>
    </recommendedName>
</protein>
<dbReference type="EMBL" id="JACIBX010000010">
    <property type="protein sequence ID" value="MBB3713069.1"/>
    <property type="molecule type" value="Genomic_DNA"/>
</dbReference>
<feature type="transmembrane region" description="Helical" evidence="1">
    <location>
        <begin position="79"/>
        <end position="100"/>
    </location>
</feature>
<accession>A0ABR6HRS3</accession>
<evidence type="ECO:0000313" key="3">
    <source>
        <dbReference type="EMBL" id="MBB3713069.1"/>
    </source>
</evidence>
<evidence type="ECO:0000256" key="1">
    <source>
        <dbReference type="SAM" id="Phobius"/>
    </source>
</evidence>